<keyword evidence="2" id="KW-0732">Signal</keyword>
<dbReference type="Xenbase" id="XB-GENE-22041696">
    <property type="gene designation" value="eln2"/>
</dbReference>
<name>A0A8J1IUI5_XENTR</name>
<evidence type="ECO:0000256" key="1">
    <source>
        <dbReference type="SAM" id="MobiDB-lite"/>
    </source>
</evidence>
<dbReference type="AlphaFoldDB" id="A0A8J1IUI5"/>
<feature type="region of interest" description="Disordered" evidence="1">
    <location>
        <begin position="143"/>
        <end position="186"/>
    </location>
</feature>
<dbReference type="RefSeq" id="XP_031748420.1">
    <property type="nucleotide sequence ID" value="XM_031892560.1"/>
</dbReference>
<feature type="region of interest" description="Disordered" evidence="1">
    <location>
        <begin position="432"/>
        <end position="452"/>
    </location>
</feature>
<organism evidence="3 4">
    <name type="scientific">Xenopus tropicalis</name>
    <name type="common">Western clawed frog</name>
    <name type="synonym">Silurana tropicalis</name>
    <dbReference type="NCBI Taxonomy" id="8364"/>
    <lineage>
        <taxon>Eukaryota</taxon>
        <taxon>Metazoa</taxon>
        <taxon>Chordata</taxon>
        <taxon>Craniata</taxon>
        <taxon>Vertebrata</taxon>
        <taxon>Euteleostomi</taxon>
        <taxon>Amphibia</taxon>
        <taxon>Batrachia</taxon>
        <taxon>Anura</taxon>
        <taxon>Pipoidea</taxon>
        <taxon>Pipidae</taxon>
        <taxon>Xenopodinae</taxon>
        <taxon>Xenopus</taxon>
        <taxon>Silurana</taxon>
    </lineage>
</organism>
<reference evidence="4" key="1">
    <citation type="submission" date="2025-08" db="UniProtKB">
        <authorList>
            <consortium name="RefSeq"/>
        </authorList>
    </citation>
    <scope>IDENTIFICATION</scope>
    <source>
        <strain evidence="4">Nigerian</strain>
        <tissue evidence="4">Liver and blood</tissue>
    </source>
</reference>
<gene>
    <name evidence="4 5" type="primary">eln2</name>
</gene>
<dbReference type="CTD" id="100217330"/>
<dbReference type="AGR" id="Xenbase:XB-GENE-22041696"/>
<evidence type="ECO:0000313" key="3">
    <source>
        <dbReference type="Proteomes" id="UP000008143"/>
    </source>
</evidence>
<evidence type="ECO:0000256" key="2">
    <source>
        <dbReference type="SAM" id="SignalP"/>
    </source>
</evidence>
<evidence type="ECO:0000313" key="4">
    <source>
        <dbReference type="RefSeq" id="XP_031748420.1"/>
    </source>
</evidence>
<dbReference type="GeneID" id="100217330"/>
<evidence type="ECO:0000313" key="5">
    <source>
        <dbReference type="Xenbase" id="XB-GENE-22041696"/>
    </source>
</evidence>
<protein>
    <submittedName>
        <fullName evidence="4">Tropoelastin 2 isoform X5</fullName>
    </submittedName>
</protein>
<proteinExistence type="predicted"/>
<dbReference type="Proteomes" id="UP000008143">
    <property type="component" value="Chromosome 9"/>
</dbReference>
<feature type="chain" id="PRO_5035275021" evidence="2">
    <location>
        <begin position="22"/>
        <end position="476"/>
    </location>
</feature>
<feature type="signal peptide" evidence="2">
    <location>
        <begin position="1"/>
        <end position="21"/>
    </location>
</feature>
<keyword evidence="3" id="KW-1185">Reference proteome</keyword>
<accession>A0A8J1IUI5</accession>
<sequence length="476" mass="48874">MRGSILLQVSLLLCLVGCSLQGGTGAVQSPVSSPLAVKAGGRYPQFGPQGYQQGYQQGPTGIRNGYEAGYGVKAGKPAAGSLGVLPAGKQKPGYGNGRYPSNFQQQGIGAKPSKAGYGQPVGGVRGIGAQPGYGNGLYPSNLQQQGIGGKPPKAGLGSKPSKAGAFQQPYPSGLGSKPSKAGYPQGVGNYPSNIPQQGAFQQPYPGGPQEYIQGAAGYPNTYPQQGLGAKPSKAGAYQQPYPNVAGGYPQPIGNYPSSIQQQGLGAKPSKAGAFQQPYPNGAYQQQPYPNSAYQQQPYPNGLNNFLGNGKGQGVKSPYGSLGALGKSSKQGALGKFPYKSQPLPADALGYDSKSLKNSGAQLPFASQAGYPDPASVKYGGGPVPYGPQGAYPDPSAIKYGGVPQYPETASSPISTLEEDLSQNVPLEGTQLIAAGPTTPPTTQASPSTLKQKAYKVPEEQAAYRFYGTGYQGCAEC</sequence>